<dbReference type="SUPFAM" id="SSF53822">
    <property type="entry name" value="Periplasmic binding protein-like I"/>
    <property type="match status" value="1"/>
</dbReference>
<dbReference type="Pfam" id="PF13377">
    <property type="entry name" value="Peripla_BP_3"/>
    <property type="match status" value="1"/>
</dbReference>
<dbReference type="InterPro" id="IPR000843">
    <property type="entry name" value="HTH_LacI"/>
</dbReference>
<dbReference type="RefSeq" id="WP_260278522.1">
    <property type="nucleotide sequence ID" value="NZ_JANAVZ010000015.1"/>
</dbReference>
<dbReference type="InterPro" id="IPR028082">
    <property type="entry name" value="Peripla_BP_I"/>
</dbReference>
<dbReference type="SUPFAM" id="SSF47413">
    <property type="entry name" value="lambda repressor-like DNA-binding domains"/>
    <property type="match status" value="1"/>
</dbReference>
<dbReference type="InterPro" id="IPR010982">
    <property type="entry name" value="Lambda_DNA-bd_dom_sf"/>
</dbReference>
<sequence length="342" mass="36420">MAKRSSLREIAEELGLSVPTVSRALGGYSDIALATRERVADAARRLGYEPNSAGRMLASGKSGYVGLVLPVGERQFVDAYLGAIVAGLSEGLAERDLQLMIAAVAPGHTPLDTIRKLVNARRVDGLVLTRIASEDPRIAFLLDRDLPFVTLGRQRDGMPDHPWLDVDDGAAFDHAIETLAGLGHRHVGLISITDDLTFARRREAATEAAASRLGLRLSRCAAARDDRRARHDGIASILAGKDRPTAILGLVDGIALDVLMIAARIGLSVPAELSVIGFDDISGSAYSAPPLTTFDPDNRQVGRLAAGMMHDLLTARDGAPTQMMCQAQFVSRATHGPAPLLE</sequence>
<dbReference type="EMBL" id="JANAVZ010000015">
    <property type="protein sequence ID" value="MCT4334619.1"/>
    <property type="molecule type" value="Genomic_DNA"/>
</dbReference>
<reference evidence="5 6" key="1">
    <citation type="submission" date="2022-04" db="EMBL/GenBank/DDBJ databases">
        <title>Paracoccus sp. YLB-12 draft genome sequence.</title>
        <authorList>
            <person name="Yu L."/>
        </authorList>
    </citation>
    <scope>NUCLEOTIDE SEQUENCE [LARGE SCALE GENOMIC DNA]</scope>
    <source>
        <strain evidence="5 6">YLB-12</strain>
    </source>
</reference>
<feature type="domain" description="HTH lacI-type" evidence="4">
    <location>
        <begin position="5"/>
        <end position="59"/>
    </location>
</feature>
<evidence type="ECO:0000313" key="6">
    <source>
        <dbReference type="Proteomes" id="UP001320702"/>
    </source>
</evidence>
<dbReference type="Pfam" id="PF00356">
    <property type="entry name" value="LacI"/>
    <property type="match status" value="1"/>
</dbReference>
<dbReference type="InterPro" id="IPR046335">
    <property type="entry name" value="LacI/GalR-like_sensor"/>
</dbReference>
<evidence type="ECO:0000256" key="3">
    <source>
        <dbReference type="ARBA" id="ARBA00023163"/>
    </source>
</evidence>
<dbReference type="PROSITE" id="PS50932">
    <property type="entry name" value="HTH_LACI_2"/>
    <property type="match status" value="1"/>
</dbReference>
<dbReference type="SMART" id="SM00354">
    <property type="entry name" value="HTH_LACI"/>
    <property type="match status" value="1"/>
</dbReference>
<evidence type="ECO:0000256" key="2">
    <source>
        <dbReference type="ARBA" id="ARBA00023125"/>
    </source>
</evidence>
<organism evidence="5 6">
    <name type="scientific">Paracoccus maritimus</name>
    <dbReference type="NCBI Taxonomy" id="2933292"/>
    <lineage>
        <taxon>Bacteria</taxon>
        <taxon>Pseudomonadati</taxon>
        <taxon>Pseudomonadota</taxon>
        <taxon>Alphaproteobacteria</taxon>
        <taxon>Rhodobacterales</taxon>
        <taxon>Paracoccaceae</taxon>
        <taxon>Paracoccus</taxon>
    </lineage>
</organism>
<dbReference type="PANTHER" id="PTHR30146">
    <property type="entry name" value="LACI-RELATED TRANSCRIPTIONAL REPRESSOR"/>
    <property type="match status" value="1"/>
</dbReference>
<keyword evidence="2" id="KW-0238">DNA-binding</keyword>
<dbReference type="Gene3D" id="3.40.50.2300">
    <property type="match status" value="2"/>
</dbReference>
<protein>
    <submittedName>
        <fullName evidence="5">LacI family transcriptional regulator</fullName>
    </submittedName>
</protein>
<keyword evidence="3" id="KW-0804">Transcription</keyword>
<evidence type="ECO:0000256" key="1">
    <source>
        <dbReference type="ARBA" id="ARBA00023015"/>
    </source>
</evidence>
<dbReference type="CDD" id="cd01392">
    <property type="entry name" value="HTH_LacI"/>
    <property type="match status" value="1"/>
</dbReference>
<dbReference type="Proteomes" id="UP001320702">
    <property type="component" value="Unassembled WGS sequence"/>
</dbReference>
<accession>A0ABT2KF67</accession>
<comment type="caution">
    <text evidence="5">The sequence shown here is derived from an EMBL/GenBank/DDBJ whole genome shotgun (WGS) entry which is preliminary data.</text>
</comment>
<proteinExistence type="predicted"/>
<dbReference type="PANTHER" id="PTHR30146:SF109">
    <property type="entry name" value="HTH-TYPE TRANSCRIPTIONAL REGULATOR GALS"/>
    <property type="match status" value="1"/>
</dbReference>
<dbReference type="Gene3D" id="1.10.260.40">
    <property type="entry name" value="lambda repressor-like DNA-binding domains"/>
    <property type="match status" value="1"/>
</dbReference>
<evidence type="ECO:0000259" key="4">
    <source>
        <dbReference type="PROSITE" id="PS50932"/>
    </source>
</evidence>
<evidence type="ECO:0000313" key="5">
    <source>
        <dbReference type="EMBL" id="MCT4334619.1"/>
    </source>
</evidence>
<gene>
    <name evidence="5" type="ORF">MU516_17345</name>
</gene>
<keyword evidence="1" id="KW-0805">Transcription regulation</keyword>
<keyword evidence="6" id="KW-1185">Reference proteome</keyword>
<name>A0ABT2KF67_9RHOB</name>